<accession>A0A1H1QYL9</accession>
<evidence type="ECO:0000313" key="9">
    <source>
        <dbReference type="EMBL" id="SDS27909.1"/>
    </source>
</evidence>
<evidence type="ECO:0000256" key="3">
    <source>
        <dbReference type="ARBA" id="ARBA00022679"/>
    </source>
</evidence>
<dbReference type="PANTHER" id="PTHR43867">
    <property type="entry name" value="CELLULOSE SYNTHASE CATALYTIC SUBUNIT A [UDP-FORMING]"/>
    <property type="match status" value="1"/>
</dbReference>
<evidence type="ECO:0000256" key="6">
    <source>
        <dbReference type="ARBA" id="ARBA00023136"/>
    </source>
</evidence>
<dbReference type="EMBL" id="LT629745">
    <property type="protein sequence ID" value="SDS27909.1"/>
    <property type="molecule type" value="Genomic_DNA"/>
</dbReference>
<dbReference type="GO" id="GO:0005886">
    <property type="term" value="C:plasma membrane"/>
    <property type="evidence" value="ECO:0007669"/>
    <property type="project" value="TreeGrafter"/>
</dbReference>
<evidence type="ECO:0000256" key="7">
    <source>
        <dbReference type="SAM" id="Phobius"/>
    </source>
</evidence>
<keyword evidence="3 9" id="KW-0808">Transferase</keyword>
<comment type="subcellular location">
    <subcellularLocation>
        <location evidence="1">Membrane</location>
        <topology evidence="1">Multi-pass membrane protein</topology>
    </subcellularLocation>
</comment>
<proteinExistence type="predicted"/>
<feature type="transmembrane region" description="Helical" evidence="7">
    <location>
        <begin position="426"/>
        <end position="443"/>
    </location>
</feature>
<keyword evidence="10" id="KW-1185">Reference proteome</keyword>
<feature type="transmembrane region" description="Helical" evidence="7">
    <location>
        <begin position="450"/>
        <end position="470"/>
    </location>
</feature>
<sequence length="494" mass="56340">MKVLINKRQIIFGLIGFGLALYYSLVVPALLYIFLIITTLLMLGLAVLRILYSRKVEDIQNMNNDADEFPFVSIHIAICNEPPEMVINTLKNALAITYPNYEIIVLDNNTKFEKLWKPVESFCKSYPDKIKFEHIEKLSGFKAGALNRCLKIIHCETRYIFTIDADYLVEPDCIYTALNESIKKDFALVQFPQFYVSNQSKRGILKELEHFFTSYANGGNKSFSTLPTGTLSFIKLEALQKVGGWPERSLTEDARLGLDLLRENFKTRFSNKCIGRGVIPGTIEDLKKQRNRWVYGNAQCILDLIKMRMSGRCKFSAFMQLIAWINLLAIPILSCLLYIILSFIQKEKDYDLIPFFISLQFGIFIIGKFILLVKSTNKESFDSGLRAFFIHLALSFEMAFAFWPALVSGSQNFVRTSKFKAVSSLSSIPLGIPLILVSLTALLSYQDKDLLAGCCFILFSLFLISSLYIFHEYKPDEKKVTINNATYENRITGS</sequence>
<protein>
    <submittedName>
        <fullName evidence="9">Glycosyltransferase, catalytic subunit of cellulose synthase and poly-beta-1,6-N-acetylglucosamine synthase</fullName>
    </submittedName>
</protein>
<dbReference type="SUPFAM" id="SSF53448">
    <property type="entry name" value="Nucleotide-diphospho-sugar transferases"/>
    <property type="match status" value="1"/>
</dbReference>
<keyword evidence="2" id="KW-0328">Glycosyltransferase</keyword>
<feature type="transmembrane region" description="Helical" evidence="7">
    <location>
        <begin position="9"/>
        <end position="25"/>
    </location>
</feature>
<feature type="transmembrane region" description="Helical" evidence="7">
    <location>
        <begin position="31"/>
        <end position="52"/>
    </location>
</feature>
<reference evidence="9 10" key="1">
    <citation type="submission" date="2016-10" db="EMBL/GenBank/DDBJ databases">
        <authorList>
            <person name="Varghese N."/>
            <person name="Submissions S."/>
        </authorList>
    </citation>
    <scope>NUCLEOTIDE SEQUENCE [LARGE SCALE GENOMIC DNA]</scope>
    <source>
        <strain evidence="9 10">Mar_2010_102</strain>
    </source>
</reference>
<evidence type="ECO:0000259" key="8">
    <source>
        <dbReference type="Pfam" id="PF13632"/>
    </source>
</evidence>
<keyword evidence="5 7" id="KW-1133">Transmembrane helix</keyword>
<dbReference type="Pfam" id="PF13632">
    <property type="entry name" value="Glyco_trans_2_3"/>
    <property type="match status" value="1"/>
</dbReference>
<evidence type="ECO:0000256" key="2">
    <source>
        <dbReference type="ARBA" id="ARBA00022676"/>
    </source>
</evidence>
<feature type="transmembrane region" description="Helical" evidence="7">
    <location>
        <begin position="315"/>
        <end position="340"/>
    </location>
</feature>
<dbReference type="GO" id="GO:0016758">
    <property type="term" value="F:hexosyltransferase activity"/>
    <property type="evidence" value="ECO:0007669"/>
    <property type="project" value="TreeGrafter"/>
</dbReference>
<dbReference type="InterPro" id="IPR001173">
    <property type="entry name" value="Glyco_trans_2-like"/>
</dbReference>
<evidence type="ECO:0000256" key="1">
    <source>
        <dbReference type="ARBA" id="ARBA00004141"/>
    </source>
</evidence>
<evidence type="ECO:0000256" key="5">
    <source>
        <dbReference type="ARBA" id="ARBA00022989"/>
    </source>
</evidence>
<dbReference type="RefSeq" id="WP_089663295.1">
    <property type="nucleotide sequence ID" value="NZ_LT629745.1"/>
</dbReference>
<dbReference type="InterPro" id="IPR050321">
    <property type="entry name" value="Glycosyltr_2/OpgH_subfam"/>
</dbReference>
<dbReference type="InterPro" id="IPR029044">
    <property type="entry name" value="Nucleotide-diphossugar_trans"/>
</dbReference>
<keyword evidence="6 7" id="KW-0472">Membrane</keyword>
<dbReference type="Proteomes" id="UP000198858">
    <property type="component" value="Chromosome I"/>
</dbReference>
<dbReference type="STRING" id="1250231.SAMN04488552_2669"/>
<feature type="domain" description="Glycosyltransferase 2-like" evidence="8">
    <location>
        <begin position="159"/>
        <end position="343"/>
    </location>
</feature>
<evidence type="ECO:0000313" key="10">
    <source>
        <dbReference type="Proteomes" id="UP000198858"/>
    </source>
</evidence>
<feature type="transmembrane region" description="Helical" evidence="7">
    <location>
        <begin position="352"/>
        <end position="373"/>
    </location>
</feature>
<dbReference type="AlphaFoldDB" id="A0A1H1QYL9"/>
<feature type="transmembrane region" description="Helical" evidence="7">
    <location>
        <begin position="385"/>
        <end position="406"/>
    </location>
</feature>
<gene>
    <name evidence="9" type="ORF">SAMN04488552_2669</name>
</gene>
<dbReference type="Gene3D" id="3.90.550.10">
    <property type="entry name" value="Spore Coat Polysaccharide Biosynthesis Protein SpsA, Chain A"/>
    <property type="match status" value="1"/>
</dbReference>
<organism evidence="9 10">
    <name type="scientific">Christiangramia echinicola</name>
    <dbReference type="NCBI Taxonomy" id="279359"/>
    <lineage>
        <taxon>Bacteria</taxon>
        <taxon>Pseudomonadati</taxon>
        <taxon>Bacteroidota</taxon>
        <taxon>Flavobacteriia</taxon>
        <taxon>Flavobacteriales</taxon>
        <taxon>Flavobacteriaceae</taxon>
        <taxon>Christiangramia</taxon>
    </lineage>
</organism>
<dbReference type="PANTHER" id="PTHR43867:SF4">
    <property type="entry name" value="BETA-(1-3)-GLUCOSYL TRANSFERASE"/>
    <property type="match status" value="1"/>
</dbReference>
<evidence type="ECO:0000256" key="4">
    <source>
        <dbReference type="ARBA" id="ARBA00022692"/>
    </source>
</evidence>
<name>A0A1H1QYL9_9FLAO</name>
<keyword evidence="4 7" id="KW-0812">Transmembrane</keyword>